<reference evidence="5" key="1">
    <citation type="submission" date="2010-02" db="EMBL/GenBank/DDBJ databases">
        <title>Sequencing and annotation of the Blastocystis hominis genome.</title>
        <authorList>
            <person name="Wincker P."/>
        </authorList>
    </citation>
    <scope>NUCLEOTIDE SEQUENCE</scope>
    <source>
        <strain evidence="5">Singapore isolate B</strain>
    </source>
</reference>
<evidence type="ECO:0000313" key="5">
    <source>
        <dbReference type="EMBL" id="CBK23812.2"/>
    </source>
</evidence>
<dbReference type="InParanoid" id="D8M6X3"/>
<dbReference type="Pfam" id="PF25390">
    <property type="entry name" value="WD40_RLD"/>
    <property type="match status" value="1"/>
</dbReference>
<evidence type="ECO:0000256" key="2">
    <source>
        <dbReference type="PROSITE-ProRule" id="PRU00235"/>
    </source>
</evidence>
<keyword evidence="1" id="KW-0677">Repeat</keyword>
<dbReference type="PROSITE" id="PS50012">
    <property type="entry name" value="RCC1_3"/>
    <property type="match status" value="3"/>
</dbReference>
<accession>D8M6X3</accession>
<evidence type="ECO:0000256" key="3">
    <source>
        <dbReference type="SAM" id="MobiDB-lite"/>
    </source>
</evidence>
<feature type="repeat" description="RCC1" evidence="2">
    <location>
        <begin position="157"/>
        <end position="208"/>
    </location>
</feature>
<dbReference type="InterPro" id="IPR009091">
    <property type="entry name" value="RCC1/BLIP-II"/>
</dbReference>
<dbReference type="InterPro" id="IPR000408">
    <property type="entry name" value="Reg_chr_condens"/>
</dbReference>
<feature type="compositionally biased region" description="Basic residues" evidence="3">
    <location>
        <begin position="378"/>
        <end position="390"/>
    </location>
</feature>
<feature type="non-terminal residue" evidence="5">
    <location>
        <position position="1"/>
    </location>
</feature>
<dbReference type="EMBL" id="FN668663">
    <property type="protein sequence ID" value="CBK23812.2"/>
    <property type="molecule type" value="Genomic_DNA"/>
</dbReference>
<evidence type="ECO:0000259" key="4">
    <source>
        <dbReference type="PROSITE" id="PS50086"/>
    </source>
</evidence>
<dbReference type="OrthoDB" id="294251at2759"/>
<dbReference type="PANTHER" id="PTHR22870:SF408">
    <property type="entry name" value="OS09G0560450 PROTEIN"/>
    <property type="match status" value="1"/>
</dbReference>
<evidence type="ECO:0000313" key="6">
    <source>
        <dbReference type="Proteomes" id="UP000008312"/>
    </source>
</evidence>
<dbReference type="Gene3D" id="2.130.10.30">
    <property type="entry name" value="Regulator of chromosome condensation 1/beta-lactamase-inhibitor protein II"/>
    <property type="match status" value="1"/>
</dbReference>
<dbReference type="SUPFAM" id="SSF50985">
    <property type="entry name" value="RCC1/BLIP-II"/>
    <property type="match status" value="1"/>
</dbReference>
<proteinExistence type="predicted"/>
<dbReference type="GeneID" id="24920708"/>
<name>D8M6X3_BLAHO</name>
<dbReference type="Pfam" id="PF00566">
    <property type="entry name" value="RabGAP-TBC"/>
    <property type="match status" value="1"/>
</dbReference>
<feature type="region of interest" description="Disordered" evidence="3">
    <location>
        <begin position="1"/>
        <end position="48"/>
    </location>
</feature>
<sequence length="797" mass="87500">FQNVTSHPGSSETPRTEQDSSPIPAGTADSPAGISPTEGTDGTDSSPEIAPFFGKRVRVFQLVDGSPRELLTGSSYDVVSASRGGSFTLFLTSRGTVLSLAGGEECVAGSGIRALSAALRREPRLIPSLQVERALRHKRLAEVKTTGKASFALATTGELYSWGDGPAGELGLGEPVRQSQAEIVVRLLPRQIVKVACGASHVLALDSEGALFAWGGNQFGQLGLGDRRNRAEPVRVVALKKQHIVDIAAGDGFSAVLDDHGVVWTMGLNELGQCGSNASREVGIPSAVRQVPSAAQSLACGQSHVLALCKEGEVVTWGCGFHGEMAIPAAIAYAATPQIVPLAHHLRSQEFYRGYLAEPRFPVGKRGTRRASRDLRGPRGRGLHRRRHRGGGAADFGGRDRAIPAGGVVPRLFAAGGQSRAEFRKEPVAVDGVVTVETEVQRRVLQQRQLLRAWANQLRPGQAFRPTSALLSLVEKGVPPLLRQRVWPNLLGNVLKVTPEAFQLYWSRAQASPSGGFSGLPGKEATVRLIDEDLKRTFVPLGFFNRGEPLYDVIRKMLLTYAFYRPDIGYVQGMSFLAGILAVHIWDDYLCFQCLANLLGSEHLYAFYSLKVETEAISHIARVYPALLRSLRLHFQIHKFGPFFVFPSIPPFFSLPFPQANEIRTDLFLFKWLQTLFAQCFPIEVTARLWDSFFLEGTSFLFRAALAILKLLQPSLLKLPVEDCFALLTGSVRMEGVWREEVSSENLFATIQKIKFSEKQQELISSLVENAFFYEEGQREEEEAIAGRKRKRKEGER</sequence>
<dbReference type="PRINTS" id="PR00633">
    <property type="entry name" value="RCCNDNSATION"/>
</dbReference>
<dbReference type="Gene3D" id="1.10.8.270">
    <property type="entry name" value="putative rabgap domain of human tbc1 domain family member 14 like domains"/>
    <property type="match status" value="1"/>
</dbReference>
<dbReference type="PANTHER" id="PTHR22870">
    <property type="entry name" value="REGULATOR OF CHROMOSOME CONDENSATION"/>
    <property type="match status" value="1"/>
</dbReference>
<dbReference type="InterPro" id="IPR058923">
    <property type="entry name" value="RCC1-like_dom"/>
</dbReference>
<dbReference type="PROSITE" id="PS50086">
    <property type="entry name" value="TBC_RABGAP"/>
    <property type="match status" value="1"/>
</dbReference>
<dbReference type="Gene3D" id="1.10.472.80">
    <property type="entry name" value="Ypt/Rab-GAP domain of gyp1p, domain 3"/>
    <property type="match status" value="1"/>
</dbReference>
<evidence type="ECO:0000256" key="1">
    <source>
        <dbReference type="ARBA" id="ARBA00022737"/>
    </source>
</evidence>
<dbReference type="InterPro" id="IPR051210">
    <property type="entry name" value="Ub_ligase/GEF_domain"/>
</dbReference>
<feature type="region of interest" description="Disordered" evidence="3">
    <location>
        <begin position="365"/>
        <end position="397"/>
    </location>
</feature>
<protein>
    <recommendedName>
        <fullName evidence="4">Rab-GAP TBC domain-containing protein</fullName>
    </recommendedName>
</protein>
<feature type="repeat" description="RCC1" evidence="2">
    <location>
        <begin position="261"/>
        <end position="311"/>
    </location>
</feature>
<organism evidence="5">
    <name type="scientific">Blastocystis hominis</name>
    <dbReference type="NCBI Taxonomy" id="12968"/>
    <lineage>
        <taxon>Eukaryota</taxon>
        <taxon>Sar</taxon>
        <taxon>Stramenopiles</taxon>
        <taxon>Bigyra</taxon>
        <taxon>Opalozoa</taxon>
        <taxon>Opalinata</taxon>
        <taxon>Blastocystidae</taxon>
        <taxon>Blastocystis</taxon>
    </lineage>
</organism>
<feature type="compositionally biased region" description="Basic residues" evidence="3">
    <location>
        <begin position="787"/>
        <end position="797"/>
    </location>
</feature>
<feature type="compositionally biased region" description="Polar residues" evidence="3">
    <location>
        <begin position="37"/>
        <end position="46"/>
    </location>
</feature>
<dbReference type="RefSeq" id="XP_012897860.1">
    <property type="nucleotide sequence ID" value="XM_013042406.1"/>
</dbReference>
<dbReference type="SUPFAM" id="SSF47923">
    <property type="entry name" value="Ypt/Rab-GAP domain of gyp1p"/>
    <property type="match status" value="2"/>
</dbReference>
<feature type="repeat" description="RCC1" evidence="2">
    <location>
        <begin position="209"/>
        <end position="260"/>
    </location>
</feature>
<dbReference type="InterPro" id="IPR035969">
    <property type="entry name" value="Rab-GAP_TBC_sf"/>
</dbReference>
<feature type="compositionally biased region" description="Polar residues" evidence="3">
    <location>
        <begin position="1"/>
        <end position="13"/>
    </location>
</feature>
<dbReference type="Proteomes" id="UP000008312">
    <property type="component" value="Unassembled WGS sequence"/>
</dbReference>
<dbReference type="SMART" id="SM00164">
    <property type="entry name" value="TBC"/>
    <property type="match status" value="1"/>
</dbReference>
<dbReference type="InterPro" id="IPR000195">
    <property type="entry name" value="Rab-GAP-TBC_dom"/>
</dbReference>
<keyword evidence="6" id="KW-1185">Reference proteome</keyword>
<gene>
    <name evidence="5" type="ORF">GSBLH_T00003621001</name>
</gene>
<dbReference type="AlphaFoldDB" id="D8M6X3"/>
<feature type="domain" description="Rab-GAP TBC" evidence="4">
    <location>
        <begin position="477"/>
        <end position="697"/>
    </location>
</feature>
<feature type="region of interest" description="Disordered" evidence="3">
    <location>
        <begin position="777"/>
        <end position="797"/>
    </location>
</feature>